<evidence type="ECO:0000313" key="9">
    <source>
        <dbReference type="EMBL" id="GFN79203.1"/>
    </source>
</evidence>
<dbReference type="InterPro" id="IPR001841">
    <property type="entry name" value="Znf_RING"/>
</dbReference>
<evidence type="ECO:0000256" key="6">
    <source>
        <dbReference type="SAM" id="MobiDB-lite"/>
    </source>
</evidence>
<keyword evidence="3 5" id="KW-0862">Zinc</keyword>
<evidence type="ECO:0000256" key="3">
    <source>
        <dbReference type="ARBA" id="ARBA00022833"/>
    </source>
</evidence>
<evidence type="ECO:0000256" key="1">
    <source>
        <dbReference type="ARBA" id="ARBA00022723"/>
    </source>
</evidence>
<proteinExistence type="inferred from homology"/>
<dbReference type="GO" id="GO:0008270">
    <property type="term" value="F:zinc ion binding"/>
    <property type="evidence" value="ECO:0007669"/>
    <property type="project" value="UniProtKB-KW"/>
</dbReference>
<dbReference type="CDD" id="cd16505">
    <property type="entry name" value="RING-HC_CYHR1"/>
    <property type="match status" value="1"/>
</dbReference>
<dbReference type="PROSITE" id="PS50145">
    <property type="entry name" value="ZF_TRAF"/>
    <property type="match status" value="1"/>
</dbReference>
<dbReference type="PANTHER" id="PTHR23059:SF4">
    <property type="entry name" value="ZINC FINGER TRAF-TYPE-CONTAINING PROTEIN 1"/>
    <property type="match status" value="1"/>
</dbReference>
<dbReference type="GO" id="GO:0005634">
    <property type="term" value="C:nucleus"/>
    <property type="evidence" value="ECO:0007669"/>
    <property type="project" value="TreeGrafter"/>
</dbReference>
<reference evidence="9 10" key="1">
    <citation type="journal article" date="2021" name="Elife">
        <title>Chloroplast acquisition without the gene transfer in kleptoplastic sea slugs, Plakobranchus ocellatus.</title>
        <authorList>
            <person name="Maeda T."/>
            <person name="Takahashi S."/>
            <person name="Yoshida T."/>
            <person name="Shimamura S."/>
            <person name="Takaki Y."/>
            <person name="Nagai Y."/>
            <person name="Toyoda A."/>
            <person name="Suzuki Y."/>
            <person name="Arimoto A."/>
            <person name="Ishii H."/>
            <person name="Satoh N."/>
            <person name="Nishiyama T."/>
            <person name="Hasebe M."/>
            <person name="Maruyama T."/>
            <person name="Minagawa J."/>
            <person name="Obokata J."/>
            <person name="Shigenobu S."/>
        </authorList>
    </citation>
    <scope>NUCLEOTIDE SEQUENCE [LARGE SCALE GENOMIC DNA]</scope>
</reference>
<dbReference type="Proteomes" id="UP000735302">
    <property type="component" value="Unassembled WGS sequence"/>
</dbReference>
<keyword evidence="10" id="KW-1185">Reference proteome</keyword>
<dbReference type="SUPFAM" id="SSF57850">
    <property type="entry name" value="RING/U-box"/>
    <property type="match status" value="1"/>
</dbReference>
<feature type="domain" description="TRAF-type" evidence="8">
    <location>
        <begin position="172"/>
        <end position="210"/>
    </location>
</feature>
<evidence type="ECO:0000259" key="8">
    <source>
        <dbReference type="PROSITE" id="PS50145"/>
    </source>
</evidence>
<comment type="caution">
    <text evidence="9">The sequence shown here is derived from an EMBL/GenBank/DDBJ whole genome shotgun (WGS) entry which is preliminary data.</text>
</comment>
<dbReference type="EMBL" id="BLXT01000641">
    <property type="protein sequence ID" value="GFN79203.1"/>
    <property type="molecule type" value="Genomic_DNA"/>
</dbReference>
<sequence length="398" mass="45661">MSTLTPTALGKDRNKLLVDGKTRNYKRPFSLVERESQLTEVDIIAYNLQTNKMEEATNSSIQVLRESSADKENVSSFEPPSKKIKTNDSHTESKTKLEDRLCGILCCAVCLDLPKTCYQCSNGHLMCAGCFNHLLADARIKDETATCPNCRCEINRNICIRNLAVEKAVSELPSECPFCNQKLPRYLLENHQREQCQERPSVCRYSRIGCLWEGPHHEVTQHEEGCTHPRKSGEEVMSALEVIDARHQEEKKVYKDIFALLSFEKITFNDLQLKPFRTDDFITRLFYETSRFTAFNQQWVIRAKINSDHKNPIHTINRSLSYQLVVKTKLTAPMNIYFLALSGPFGGIDVKSKIYNFEFTSENIETEYEDLPIDAAECNKVLASKTINFRLVMFQVTK</sequence>
<evidence type="ECO:0000256" key="2">
    <source>
        <dbReference type="ARBA" id="ARBA00022771"/>
    </source>
</evidence>
<feature type="domain" description="RING-type" evidence="7">
    <location>
        <begin position="107"/>
        <end position="151"/>
    </location>
</feature>
<comment type="similarity">
    <text evidence="4">Belongs to the ZFTRAF1 family.</text>
</comment>
<keyword evidence="2 5" id="KW-0863">Zinc-finger</keyword>
<name>A0AAV3YA96_9GAST</name>
<dbReference type="PANTHER" id="PTHR23059">
    <property type="entry name" value="CYSTEINE AND HISTIDINE-RICH PROTEIN 1"/>
    <property type="match status" value="1"/>
</dbReference>
<evidence type="ECO:0000259" key="7">
    <source>
        <dbReference type="PROSITE" id="PS50089"/>
    </source>
</evidence>
<accession>A0AAV3YA96</accession>
<dbReference type="InterPro" id="IPR001293">
    <property type="entry name" value="Znf_TRAF"/>
</dbReference>
<dbReference type="InterPro" id="IPR039338">
    <property type="entry name" value="ZFTRAF1"/>
</dbReference>
<protein>
    <submittedName>
        <fullName evidence="9">Cysteine and histidine-rich protein 1-like</fullName>
    </submittedName>
</protein>
<evidence type="ECO:0000256" key="5">
    <source>
        <dbReference type="PROSITE-ProRule" id="PRU00207"/>
    </source>
</evidence>
<keyword evidence="1 5" id="KW-0479">Metal-binding</keyword>
<feature type="zinc finger region" description="TRAF-type" evidence="5">
    <location>
        <begin position="172"/>
        <end position="210"/>
    </location>
</feature>
<dbReference type="Gene3D" id="3.30.40.10">
    <property type="entry name" value="Zinc/RING finger domain, C3HC4 (zinc finger)"/>
    <property type="match status" value="2"/>
</dbReference>
<gene>
    <name evidence="9" type="ORF">PoB_000570900</name>
</gene>
<dbReference type="SUPFAM" id="SSF49599">
    <property type="entry name" value="TRAF domain-like"/>
    <property type="match status" value="1"/>
</dbReference>
<organism evidence="9 10">
    <name type="scientific">Plakobranchus ocellatus</name>
    <dbReference type="NCBI Taxonomy" id="259542"/>
    <lineage>
        <taxon>Eukaryota</taxon>
        <taxon>Metazoa</taxon>
        <taxon>Spiralia</taxon>
        <taxon>Lophotrochozoa</taxon>
        <taxon>Mollusca</taxon>
        <taxon>Gastropoda</taxon>
        <taxon>Heterobranchia</taxon>
        <taxon>Euthyneura</taxon>
        <taxon>Panpulmonata</taxon>
        <taxon>Sacoglossa</taxon>
        <taxon>Placobranchoidea</taxon>
        <taxon>Plakobranchidae</taxon>
        <taxon>Plakobranchus</taxon>
    </lineage>
</organism>
<dbReference type="AlphaFoldDB" id="A0AAV3YA96"/>
<evidence type="ECO:0000256" key="4">
    <source>
        <dbReference type="ARBA" id="ARBA00034319"/>
    </source>
</evidence>
<dbReference type="PROSITE" id="PS50089">
    <property type="entry name" value="ZF_RING_2"/>
    <property type="match status" value="1"/>
</dbReference>
<feature type="region of interest" description="Disordered" evidence="6">
    <location>
        <begin position="69"/>
        <end position="90"/>
    </location>
</feature>
<dbReference type="InterPro" id="IPR013083">
    <property type="entry name" value="Znf_RING/FYVE/PHD"/>
</dbReference>
<evidence type="ECO:0000313" key="10">
    <source>
        <dbReference type="Proteomes" id="UP000735302"/>
    </source>
</evidence>